<proteinExistence type="predicted"/>
<reference evidence="1 2" key="1">
    <citation type="submission" date="2020-03" db="EMBL/GenBank/DDBJ databases">
        <title>Genomic Encyclopedia of Type Strains, Phase IV (KMG-IV): sequencing the most valuable type-strain genomes for metagenomic binning, comparative biology and taxonomic classification.</title>
        <authorList>
            <person name="Goeker M."/>
        </authorList>
    </citation>
    <scope>NUCLEOTIDE SEQUENCE [LARGE SCALE GENOMIC DNA]</scope>
    <source>
        <strain evidence="1 2">DSM 102865</strain>
    </source>
</reference>
<comment type="caution">
    <text evidence="1">The sequence shown here is derived from an EMBL/GenBank/DDBJ whole genome shotgun (WGS) entry which is preliminary data.</text>
</comment>
<dbReference type="EMBL" id="JAASQJ010000001">
    <property type="protein sequence ID" value="NIJ51702.1"/>
    <property type="molecule type" value="Genomic_DNA"/>
</dbReference>
<sequence length="56" mass="6663">MEDRKIKFDGLPEMTESELCKYVFEKTRGRDLFPEKTARARQFLEGLEKSQQKLIP</sequence>
<dbReference type="RefSeq" id="WP_167267521.1">
    <property type="nucleotide sequence ID" value="NZ_JAASQJ010000001.1"/>
</dbReference>
<keyword evidence="2" id="KW-1185">Reference proteome</keyword>
<dbReference type="Proteomes" id="UP001179181">
    <property type="component" value="Unassembled WGS sequence"/>
</dbReference>
<name>A0ABX0UFL0_9BACT</name>
<accession>A0ABX0UFL0</accession>
<organism evidence="1 2">
    <name type="scientific">Dyadobacter arcticus</name>
    <dbReference type="NCBI Taxonomy" id="1078754"/>
    <lineage>
        <taxon>Bacteria</taxon>
        <taxon>Pseudomonadati</taxon>
        <taxon>Bacteroidota</taxon>
        <taxon>Cytophagia</taxon>
        <taxon>Cytophagales</taxon>
        <taxon>Spirosomataceae</taxon>
        <taxon>Dyadobacter</taxon>
    </lineage>
</organism>
<protein>
    <submittedName>
        <fullName evidence="1">Uncharacterized protein</fullName>
    </submittedName>
</protein>
<evidence type="ECO:0000313" key="2">
    <source>
        <dbReference type="Proteomes" id="UP001179181"/>
    </source>
</evidence>
<gene>
    <name evidence="1" type="ORF">FHS68_000858</name>
</gene>
<evidence type="ECO:0000313" key="1">
    <source>
        <dbReference type="EMBL" id="NIJ51702.1"/>
    </source>
</evidence>